<accession>A0A426D466</accession>
<reference evidence="1 2" key="1">
    <citation type="submission" date="2018-08" db="EMBL/GenBank/DDBJ databases">
        <title>Genome Lactobacillus garii FI11369.</title>
        <authorList>
            <person name="Diaz M."/>
            <person name="Narbad A."/>
        </authorList>
    </citation>
    <scope>NUCLEOTIDE SEQUENCE [LARGE SCALE GENOMIC DNA]</scope>
    <source>
        <strain evidence="1 2">FI11369</strain>
    </source>
</reference>
<dbReference type="EMBL" id="QWZQ01000061">
    <property type="protein sequence ID" value="RRK09381.1"/>
    <property type="molecule type" value="Genomic_DNA"/>
</dbReference>
<name>A0A426D466_9LACO</name>
<dbReference type="RefSeq" id="WP_125073299.1">
    <property type="nucleotide sequence ID" value="NZ_QWZQ01000061.1"/>
</dbReference>
<dbReference type="AlphaFoldDB" id="A0A426D466"/>
<proteinExistence type="predicted"/>
<keyword evidence="2" id="KW-1185">Reference proteome</keyword>
<dbReference type="OrthoDB" id="9765386at2"/>
<gene>
    <name evidence="1" type="ORF">D1831_13070</name>
</gene>
<evidence type="ECO:0000313" key="1">
    <source>
        <dbReference type="EMBL" id="RRK09381.1"/>
    </source>
</evidence>
<organism evidence="1 2">
    <name type="scientific">Lactiplantibacillus garii</name>
    <dbReference type="NCBI Taxonomy" id="2306423"/>
    <lineage>
        <taxon>Bacteria</taxon>
        <taxon>Bacillati</taxon>
        <taxon>Bacillota</taxon>
        <taxon>Bacilli</taxon>
        <taxon>Lactobacillales</taxon>
        <taxon>Lactobacillaceae</taxon>
        <taxon>Lactiplantibacillus</taxon>
    </lineage>
</organism>
<dbReference type="Proteomes" id="UP000283633">
    <property type="component" value="Unassembled WGS sequence"/>
</dbReference>
<sequence>MGHVQEEATAKSYDESDIDVYEYMATLESHTCDVYGRLDGPHFAVKDRKPGINYPLIMPLSLYYGSVDCRLTGRWRALDAWTQNWQG</sequence>
<protein>
    <submittedName>
        <fullName evidence="1">Uncharacterized protein</fullName>
    </submittedName>
</protein>
<evidence type="ECO:0000313" key="2">
    <source>
        <dbReference type="Proteomes" id="UP000283633"/>
    </source>
</evidence>
<comment type="caution">
    <text evidence="1">The sequence shown here is derived from an EMBL/GenBank/DDBJ whole genome shotgun (WGS) entry which is preliminary data.</text>
</comment>